<evidence type="ECO:0000313" key="2">
    <source>
        <dbReference type="EMBL" id="SBP79534.1"/>
    </source>
</evidence>
<proteinExistence type="predicted"/>
<sequence length="85" mass="9905">LQLKNYNVARYSRHFRLFSDWLFLSWLVPPLMCLSACELPDSLCAGLNRGRVWPARLRSTVMVEETHFNILQNGLKLLNGLKIQM</sequence>
<name>A0A1A8CII5_NOTKA</name>
<feature type="non-terminal residue" evidence="2">
    <location>
        <position position="85"/>
    </location>
</feature>
<evidence type="ECO:0000256" key="1">
    <source>
        <dbReference type="SAM" id="SignalP"/>
    </source>
</evidence>
<organism evidence="2">
    <name type="scientific">Nothobranchius kadleci</name>
    <name type="common">African annual killifish</name>
    <dbReference type="NCBI Taxonomy" id="1051664"/>
    <lineage>
        <taxon>Eukaryota</taxon>
        <taxon>Metazoa</taxon>
        <taxon>Chordata</taxon>
        <taxon>Craniata</taxon>
        <taxon>Vertebrata</taxon>
        <taxon>Euteleostomi</taxon>
        <taxon>Actinopterygii</taxon>
        <taxon>Neopterygii</taxon>
        <taxon>Teleostei</taxon>
        <taxon>Neoteleostei</taxon>
        <taxon>Acanthomorphata</taxon>
        <taxon>Ovalentaria</taxon>
        <taxon>Atherinomorphae</taxon>
        <taxon>Cyprinodontiformes</taxon>
        <taxon>Nothobranchiidae</taxon>
        <taxon>Nothobranchius</taxon>
    </lineage>
</organism>
<feature type="non-terminal residue" evidence="2">
    <location>
        <position position="1"/>
    </location>
</feature>
<keyword evidence="1" id="KW-0732">Signal</keyword>
<feature type="chain" id="PRO_5008367650" evidence="1">
    <location>
        <begin position="34"/>
        <end position="85"/>
    </location>
</feature>
<reference evidence="2" key="1">
    <citation type="submission" date="2016-05" db="EMBL/GenBank/DDBJ databases">
        <authorList>
            <person name="Lavstsen T."/>
            <person name="Jespersen J.S."/>
        </authorList>
    </citation>
    <scope>NUCLEOTIDE SEQUENCE</scope>
    <source>
        <tissue evidence="2">Brain</tissue>
    </source>
</reference>
<dbReference type="EMBL" id="HADZ01015593">
    <property type="protein sequence ID" value="SBP79534.1"/>
    <property type="molecule type" value="Transcribed_RNA"/>
</dbReference>
<feature type="signal peptide" evidence="1">
    <location>
        <begin position="1"/>
        <end position="33"/>
    </location>
</feature>
<protein>
    <submittedName>
        <fullName evidence="2">Uncharacterized protein</fullName>
    </submittedName>
</protein>
<reference evidence="2" key="2">
    <citation type="submission" date="2016-06" db="EMBL/GenBank/DDBJ databases">
        <title>The genome of a short-lived fish provides insights into sex chromosome evolution and the genetic control of aging.</title>
        <authorList>
            <person name="Reichwald K."/>
            <person name="Felder M."/>
            <person name="Petzold A."/>
            <person name="Koch P."/>
            <person name="Groth M."/>
            <person name="Platzer M."/>
        </authorList>
    </citation>
    <scope>NUCLEOTIDE SEQUENCE</scope>
    <source>
        <tissue evidence="2">Brain</tissue>
    </source>
</reference>
<gene>
    <name evidence="2" type="primary">Nfu_g_1_012164</name>
</gene>
<accession>A0A1A8CII5</accession>
<dbReference type="AlphaFoldDB" id="A0A1A8CII5"/>